<feature type="transmembrane region" description="Helical" evidence="9">
    <location>
        <begin position="7"/>
        <end position="28"/>
    </location>
</feature>
<dbReference type="InterPro" id="IPR046342">
    <property type="entry name" value="CBS_dom_sf"/>
</dbReference>
<evidence type="ECO:0000256" key="7">
    <source>
        <dbReference type="PROSITE-ProRule" id="PRU00703"/>
    </source>
</evidence>
<dbReference type="STRING" id="1703345.A3860_01475"/>
<proteinExistence type="predicted"/>
<name>A0A1V9G932_9BACT</name>
<gene>
    <name evidence="12" type="ORF">A3860_01475</name>
</gene>
<evidence type="ECO:0000256" key="9">
    <source>
        <dbReference type="SAM" id="Phobius"/>
    </source>
</evidence>
<keyword evidence="5 7" id="KW-0129">CBS domain</keyword>
<dbReference type="PANTHER" id="PTHR22777:SF17">
    <property type="entry name" value="UPF0053 PROTEIN SLL0260"/>
    <property type="match status" value="1"/>
</dbReference>
<dbReference type="InterPro" id="IPR036318">
    <property type="entry name" value="FAD-bd_PCMH-like_sf"/>
</dbReference>
<comment type="subcellular location">
    <subcellularLocation>
        <location evidence="1">Membrane</location>
        <topology evidence="1">Multi-pass membrane protein</topology>
    </subcellularLocation>
</comment>
<dbReference type="SMART" id="SM01091">
    <property type="entry name" value="CorC_HlyC"/>
    <property type="match status" value="1"/>
</dbReference>
<dbReference type="InterPro" id="IPR044751">
    <property type="entry name" value="Ion_transp-like_CBS"/>
</dbReference>
<evidence type="ECO:0000256" key="6">
    <source>
        <dbReference type="ARBA" id="ARBA00023136"/>
    </source>
</evidence>
<evidence type="ECO:0000256" key="3">
    <source>
        <dbReference type="ARBA" id="ARBA00022737"/>
    </source>
</evidence>
<dbReference type="Gene3D" id="3.30.465.10">
    <property type="match status" value="1"/>
</dbReference>
<dbReference type="EMBL" id="LVYD01000001">
    <property type="protein sequence ID" value="OQP67054.1"/>
    <property type="molecule type" value="Genomic_DNA"/>
</dbReference>
<evidence type="ECO:0000256" key="5">
    <source>
        <dbReference type="ARBA" id="ARBA00023122"/>
    </source>
</evidence>
<dbReference type="GO" id="GO:0050660">
    <property type="term" value="F:flavin adenine dinucleotide binding"/>
    <property type="evidence" value="ECO:0007669"/>
    <property type="project" value="InterPro"/>
</dbReference>
<dbReference type="Pfam" id="PF00571">
    <property type="entry name" value="CBS"/>
    <property type="match status" value="2"/>
</dbReference>
<evidence type="ECO:0000313" key="13">
    <source>
        <dbReference type="Proteomes" id="UP000192796"/>
    </source>
</evidence>
<dbReference type="Proteomes" id="UP000192796">
    <property type="component" value="Unassembled WGS sequence"/>
</dbReference>
<protein>
    <recommendedName>
        <fullName evidence="14">Hemolysin</fullName>
    </recommendedName>
</protein>
<dbReference type="GO" id="GO:0005886">
    <property type="term" value="C:plasma membrane"/>
    <property type="evidence" value="ECO:0007669"/>
    <property type="project" value="TreeGrafter"/>
</dbReference>
<dbReference type="OrthoDB" id="9798188at2"/>
<dbReference type="CDD" id="cd04590">
    <property type="entry name" value="CBS_pair_CorC_HlyC_assoc"/>
    <property type="match status" value="1"/>
</dbReference>
<dbReference type="SUPFAM" id="SSF56176">
    <property type="entry name" value="FAD-binding/transporter-associated domain-like"/>
    <property type="match status" value="1"/>
</dbReference>
<feature type="domain" description="CBS" evidence="10">
    <location>
        <begin position="283"/>
        <end position="340"/>
    </location>
</feature>
<organism evidence="12 13">
    <name type="scientific">Niastella vici</name>
    <dbReference type="NCBI Taxonomy" id="1703345"/>
    <lineage>
        <taxon>Bacteria</taxon>
        <taxon>Pseudomonadati</taxon>
        <taxon>Bacteroidota</taxon>
        <taxon>Chitinophagia</taxon>
        <taxon>Chitinophagales</taxon>
        <taxon>Chitinophagaceae</taxon>
        <taxon>Niastella</taxon>
    </lineage>
</organism>
<keyword evidence="4 8" id="KW-1133">Transmembrane helix</keyword>
<dbReference type="InterPro" id="IPR000644">
    <property type="entry name" value="CBS_dom"/>
</dbReference>
<sequence length="427" mass="49123">MSFITIIGICIGIAFLLVAYFAGIEISFTSANRLNIELKKKQGASSGILLSNLFDNPSRFIGTNVVGFSFFLTIVVLLGSIFWNELFHWETMDFSAKSFITVFRLLFEILVSWLLIILFGECIPKAIFKAKSDSLLSFSARVGLLGLFDQLFYWIAAAFVKLSIFILNVIFDMRIDKRKEPFSRSDLDHFFQQTSEYNSEGSDMNTELFENALSLPKIKVRECLVPRKEIEAIELNTTVEEARKKFISTRLSKLIVYAGNIDHILGYIHQLDLFKQPDHVKEILLPIPAIPESMSATDLINKFTKERKSIAWVVDEFGGTAGIVTMEDLLEEIFGEIKDEYDVEEFEEKMISEDEYILSGRLELDYLVEKYKLEFPENDSETLSGFIIHQHETIPRLKERIIIGNYEFEVLNVSDTRIEMVRLKILR</sequence>
<evidence type="ECO:0000256" key="4">
    <source>
        <dbReference type="ARBA" id="ARBA00022989"/>
    </source>
</evidence>
<dbReference type="SUPFAM" id="SSF54631">
    <property type="entry name" value="CBS-domain pair"/>
    <property type="match status" value="1"/>
</dbReference>
<dbReference type="Gene3D" id="3.10.580.10">
    <property type="entry name" value="CBS-domain"/>
    <property type="match status" value="1"/>
</dbReference>
<dbReference type="PROSITE" id="PS51371">
    <property type="entry name" value="CBS"/>
    <property type="match status" value="1"/>
</dbReference>
<feature type="transmembrane region" description="Helical" evidence="9">
    <location>
        <begin position="105"/>
        <end position="128"/>
    </location>
</feature>
<dbReference type="AlphaFoldDB" id="A0A1V9G932"/>
<dbReference type="RefSeq" id="WP_081144751.1">
    <property type="nucleotide sequence ID" value="NZ_LVYD01000001.1"/>
</dbReference>
<evidence type="ECO:0008006" key="14">
    <source>
        <dbReference type="Google" id="ProtNLM"/>
    </source>
</evidence>
<feature type="transmembrane region" description="Helical" evidence="9">
    <location>
        <begin position="60"/>
        <end position="84"/>
    </location>
</feature>
<dbReference type="InterPro" id="IPR016169">
    <property type="entry name" value="FAD-bd_PCMH_sub2"/>
</dbReference>
<dbReference type="Pfam" id="PF01595">
    <property type="entry name" value="CNNM"/>
    <property type="match status" value="1"/>
</dbReference>
<dbReference type="Pfam" id="PF03471">
    <property type="entry name" value="CorC_HlyC"/>
    <property type="match status" value="1"/>
</dbReference>
<keyword evidence="13" id="KW-1185">Reference proteome</keyword>
<evidence type="ECO:0000256" key="2">
    <source>
        <dbReference type="ARBA" id="ARBA00022692"/>
    </source>
</evidence>
<feature type="transmembrane region" description="Helical" evidence="9">
    <location>
        <begin position="151"/>
        <end position="171"/>
    </location>
</feature>
<comment type="caution">
    <text evidence="12">The sequence shown here is derived from an EMBL/GenBank/DDBJ whole genome shotgun (WGS) entry which is preliminary data.</text>
</comment>
<reference evidence="12 13" key="1">
    <citation type="submission" date="2016-03" db="EMBL/GenBank/DDBJ databases">
        <title>Niastella vici sp. nov., isolated from farmland soil.</title>
        <authorList>
            <person name="Chen L."/>
            <person name="Wang D."/>
            <person name="Yang S."/>
            <person name="Wang G."/>
        </authorList>
    </citation>
    <scope>NUCLEOTIDE SEQUENCE [LARGE SCALE GENOMIC DNA]</scope>
    <source>
        <strain evidence="12 13">DJ57</strain>
    </source>
</reference>
<keyword evidence="2 8" id="KW-0812">Transmembrane</keyword>
<evidence type="ECO:0000313" key="12">
    <source>
        <dbReference type="EMBL" id="OQP67054.1"/>
    </source>
</evidence>
<accession>A0A1V9G932</accession>
<dbReference type="PROSITE" id="PS51846">
    <property type="entry name" value="CNNM"/>
    <property type="match status" value="1"/>
</dbReference>
<dbReference type="InterPro" id="IPR005170">
    <property type="entry name" value="Transptr-assoc_dom"/>
</dbReference>
<evidence type="ECO:0000259" key="10">
    <source>
        <dbReference type="PROSITE" id="PS51371"/>
    </source>
</evidence>
<dbReference type="InterPro" id="IPR002550">
    <property type="entry name" value="CNNM"/>
</dbReference>
<dbReference type="PANTHER" id="PTHR22777">
    <property type="entry name" value="HEMOLYSIN-RELATED"/>
    <property type="match status" value="1"/>
</dbReference>
<keyword evidence="6 8" id="KW-0472">Membrane</keyword>
<evidence type="ECO:0000256" key="1">
    <source>
        <dbReference type="ARBA" id="ARBA00004141"/>
    </source>
</evidence>
<evidence type="ECO:0000256" key="8">
    <source>
        <dbReference type="PROSITE-ProRule" id="PRU01193"/>
    </source>
</evidence>
<evidence type="ECO:0000259" key="11">
    <source>
        <dbReference type="PROSITE" id="PS51846"/>
    </source>
</evidence>
<feature type="domain" description="CNNM transmembrane" evidence="11">
    <location>
        <begin position="1"/>
        <end position="208"/>
    </location>
</feature>
<keyword evidence="3" id="KW-0677">Repeat</keyword>